<comment type="similarity">
    <text evidence="18">Belongs to the SREBP family.</text>
</comment>
<feature type="compositionally biased region" description="Polar residues" evidence="19">
    <location>
        <begin position="99"/>
        <end position="121"/>
    </location>
</feature>
<keyword evidence="17" id="KW-0968">Cytoplasmic vesicle</keyword>
<name>V4BC52_LOTGI</name>
<evidence type="ECO:0000313" key="23">
    <source>
        <dbReference type="Proteomes" id="UP000030746"/>
    </source>
</evidence>
<gene>
    <name evidence="22" type="ORF">LOTGIDRAFT_224211</name>
</gene>
<dbReference type="SUPFAM" id="SSF47459">
    <property type="entry name" value="HLH, helix-loop-helix DNA-binding domain"/>
    <property type="match status" value="1"/>
</dbReference>
<protein>
    <recommendedName>
        <fullName evidence="21">BHLH domain-containing protein</fullName>
    </recommendedName>
</protein>
<keyword evidence="5" id="KW-0753">Steroid metabolism</keyword>
<dbReference type="InterPro" id="IPR036638">
    <property type="entry name" value="HLH_DNA-bd_sf"/>
</dbReference>
<evidence type="ECO:0000256" key="4">
    <source>
        <dbReference type="ARBA" id="ARBA00004557"/>
    </source>
</evidence>
<dbReference type="PANTHER" id="PTHR46062:SF1">
    <property type="entry name" value="LP12374P"/>
    <property type="match status" value="1"/>
</dbReference>
<keyword evidence="5" id="KW-1207">Sterol metabolism</keyword>
<dbReference type="SMART" id="SM00353">
    <property type="entry name" value="HLH"/>
    <property type="match status" value="1"/>
</dbReference>
<evidence type="ECO:0000256" key="5">
    <source>
        <dbReference type="ARBA" id="ARBA00022548"/>
    </source>
</evidence>
<evidence type="ECO:0000256" key="13">
    <source>
        <dbReference type="ARBA" id="ARBA00023136"/>
    </source>
</evidence>
<reference evidence="22 23" key="1">
    <citation type="journal article" date="2013" name="Nature">
        <title>Insights into bilaterian evolution from three spiralian genomes.</title>
        <authorList>
            <person name="Simakov O."/>
            <person name="Marletaz F."/>
            <person name="Cho S.J."/>
            <person name="Edsinger-Gonzales E."/>
            <person name="Havlak P."/>
            <person name="Hellsten U."/>
            <person name="Kuo D.H."/>
            <person name="Larsson T."/>
            <person name="Lv J."/>
            <person name="Arendt D."/>
            <person name="Savage R."/>
            <person name="Osoegawa K."/>
            <person name="de Jong P."/>
            <person name="Grimwood J."/>
            <person name="Chapman J.A."/>
            <person name="Shapiro H."/>
            <person name="Aerts A."/>
            <person name="Otillar R.P."/>
            <person name="Terry A.Y."/>
            <person name="Boore J.L."/>
            <person name="Grigoriev I.V."/>
            <person name="Lindberg D.R."/>
            <person name="Seaver E.C."/>
            <person name="Weisblat D.A."/>
            <person name="Putnam N.H."/>
            <person name="Rokhsar D.S."/>
        </authorList>
    </citation>
    <scope>NUCLEOTIDE SEQUENCE [LARGE SCALE GENOMIC DNA]</scope>
</reference>
<keyword evidence="13 20" id="KW-0472">Membrane</keyword>
<keyword evidence="8 20" id="KW-1133">Transmembrane helix</keyword>
<evidence type="ECO:0000256" key="18">
    <source>
        <dbReference type="ARBA" id="ARBA00038460"/>
    </source>
</evidence>
<organism evidence="22 23">
    <name type="scientific">Lottia gigantea</name>
    <name type="common">Giant owl limpet</name>
    <dbReference type="NCBI Taxonomy" id="225164"/>
    <lineage>
        <taxon>Eukaryota</taxon>
        <taxon>Metazoa</taxon>
        <taxon>Spiralia</taxon>
        <taxon>Lophotrochozoa</taxon>
        <taxon>Mollusca</taxon>
        <taxon>Gastropoda</taxon>
        <taxon>Patellogastropoda</taxon>
        <taxon>Lottioidea</taxon>
        <taxon>Lottiidae</taxon>
        <taxon>Lottia</taxon>
    </lineage>
</organism>
<evidence type="ECO:0000256" key="6">
    <source>
        <dbReference type="ARBA" id="ARBA00022692"/>
    </source>
</evidence>
<feature type="domain" description="BHLH" evidence="21">
    <location>
        <begin position="6"/>
        <end position="56"/>
    </location>
</feature>
<evidence type="ECO:0000256" key="12">
    <source>
        <dbReference type="ARBA" id="ARBA00023125"/>
    </source>
</evidence>
<proteinExistence type="inferred from homology"/>
<keyword evidence="14" id="KW-0010">Activator</keyword>
<keyword evidence="6 20" id="KW-0812">Transmembrane</keyword>
<keyword evidence="12" id="KW-0238">DNA-binding</keyword>
<evidence type="ECO:0000256" key="15">
    <source>
        <dbReference type="ARBA" id="ARBA00023163"/>
    </source>
</evidence>
<accession>V4BC52</accession>
<dbReference type="RefSeq" id="XP_009045661.1">
    <property type="nucleotide sequence ID" value="XM_009047413.1"/>
</dbReference>
<evidence type="ECO:0000256" key="1">
    <source>
        <dbReference type="ARBA" id="ARBA00004123"/>
    </source>
</evidence>
<evidence type="ECO:0000256" key="3">
    <source>
        <dbReference type="ARBA" id="ARBA00004477"/>
    </source>
</evidence>
<dbReference type="EMBL" id="KB199929">
    <property type="protein sequence ID" value="ESP03687.1"/>
    <property type="molecule type" value="Genomic_DNA"/>
</dbReference>
<dbReference type="GO" id="GO:0000139">
    <property type="term" value="C:Golgi membrane"/>
    <property type="evidence" value="ECO:0007669"/>
    <property type="project" value="UniProtKB-SubCell"/>
</dbReference>
<evidence type="ECO:0000256" key="19">
    <source>
        <dbReference type="SAM" id="MobiDB-lite"/>
    </source>
</evidence>
<dbReference type="CTD" id="20247194"/>
<dbReference type="OMA" id="QLCQHIP"/>
<evidence type="ECO:0000313" key="22">
    <source>
        <dbReference type="EMBL" id="ESP03687.1"/>
    </source>
</evidence>
<keyword evidence="11" id="KW-0443">Lipid metabolism</keyword>
<evidence type="ECO:0000256" key="17">
    <source>
        <dbReference type="ARBA" id="ARBA00023329"/>
    </source>
</evidence>
<evidence type="ECO:0000256" key="10">
    <source>
        <dbReference type="ARBA" id="ARBA00023034"/>
    </source>
</evidence>
<dbReference type="GO" id="GO:0012507">
    <property type="term" value="C:ER to Golgi transport vesicle membrane"/>
    <property type="evidence" value="ECO:0007669"/>
    <property type="project" value="UniProtKB-SubCell"/>
</dbReference>
<keyword evidence="15" id="KW-0804">Transcription</keyword>
<evidence type="ECO:0000256" key="8">
    <source>
        <dbReference type="ARBA" id="ARBA00022989"/>
    </source>
</evidence>
<dbReference type="OrthoDB" id="2133190at2759"/>
<dbReference type="HOGENOM" id="CLU_008042_1_1_1"/>
<evidence type="ECO:0000256" key="2">
    <source>
        <dbReference type="ARBA" id="ARBA00004394"/>
    </source>
</evidence>
<dbReference type="GO" id="GO:0005634">
    <property type="term" value="C:nucleus"/>
    <property type="evidence" value="ECO:0007669"/>
    <property type="project" value="UniProtKB-SubCell"/>
</dbReference>
<keyword evidence="5" id="KW-0153">Cholesterol metabolism</keyword>
<keyword evidence="10" id="KW-0333">Golgi apparatus</keyword>
<comment type="subcellular location">
    <subcellularLocation>
        <location evidence="4">Cytoplasmic vesicle</location>
        <location evidence="4">COPII-coated vesicle membrane</location>
        <topology evidence="4">Multi-pass membrane protein</topology>
    </subcellularLocation>
    <subcellularLocation>
        <location evidence="3">Endoplasmic reticulum membrane</location>
        <topology evidence="3">Multi-pass membrane protein</topology>
    </subcellularLocation>
    <subcellularLocation>
        <location evidence="2">Golgi apparatus membrane</location>
    </subcellularLocation>
    <subcellularLocation>
        <location evidence="1">Nucleus</location>
    </subcellularLocation>
</comment>
<dbReference type="PROSITE" id="PS50888">
    <property type="entry name" value="BHLH"/>
    <property type="match status" value="1"/>
</dbReference>
<dbReference type="FunFam" id="4.10.280.10:FF:000016">
    <property type="entry name" value="Sterol regulatory element-binding transcription factor 1"/>
    <property type="match status" value="1"/>
</dbReference>
<evidence type="ECO:0000256" key="14">
    <source>
        <dbReference type="ARBA" id="ARBA00023159"/>
    </source>
</evidence>
<dbReference type="GO" id="GO:0046983">
    <property type="term" value="F:protein dimerization activity"/>
    <property type="evidence" value="ECO:0007669"/>
    <property type="project" value="InterPro"/>
</dbReference>
<dbReference type="KEGG" id="lgi:LOTGIDRAFT_224211"/>
<dbReference type="Proteomes" id="UP000030746">
    <property type="component" value="Unassembled WGS sequence"/>
</dbReference>
<dbReference type="InterPro" id="IPR011598">
    <property type="entry name" value="bHLH_dom"/>
</dbReference>
<feature type="transmembrane region" description="Helical" evidence="20">
    <location>
        <begin position="153"/>
        <end position="172"/>
    </location>
</feature>
<sequence length="795" mass="89708">MKGKGEKRTAHNAIEKRYRLSINDKIIELKDLVAGKEAKLNKSAILRKAIDYVRYLQNVNTRLKQENMTLKLAANKQNLEELLSSPHDLVDPSMPLTPPSSDHNSPLHSSQGFDSDSSPNSPGFDDGPGSPMDNSMDDSFDMHSSGMMDRSRMALCMFMFAILAFNPFNSFFKSGPGSSFSSESGHVGRTLQSTDSDSISWYDWMMPTLFMWLVNGIIVVGVLAKLFVFGEPVTTKESSATVSYWRHRKQADVDISRGDYSGANSQLRLCLLSLGRPLPTSKLDIISSLLWQSFRQLLHRFYLGKWLCGKAGGLIKRSSAEDIKTSAKHAAWSYHKLNQLHLSGHSQRGVWWGLNLSISSVNMAEAAKDSLSRMELAEIYCTTALQVRNAFTNRIMFMARYFLSRARHVCAGRNDEIPASIQWLCQPEGHRFFIDSDWSLKSQDTILSSHIEQIDPLMRVCQAYKEELFEKALYSLVSPKVPGRPGHLSDTMQYAQLLEECSIERGSKDTINDISQAIAFDETAKWWSGIVCVAYYWLMGDDENASRYYSVLDVFPKRLQNLDDPLPKAVLFAYKARKSLILQPDTVNGKSCIRQCDRAGRLLRESLKLTYVSENTHIIKGLQLLLCDWLLTTRTEIWELNHLNHEDTSCTATQTELIAFQQDLASLRKLAQTMKTALSKVFLHEATGRMMAGASPARTQQLLDCSIRRRVKVDLDESSSDDSDVPEREQATALLMAGRHLPEELVSSMSDRVSLINEAQRMYEVLGDKKSVQTCRKTLIDMKESVQNINEIPVI</sequence>
<dbReference type="AlphaFoldDB" id="V4BC52"/>
<evidence type="ECO:0000256" key="11">
    <source>
        <dbReference type="ARBA" id="ARBA00023098"/>
    </source>
</evidence>
<keyword evidence="23" id="KW-1185">Reference proteome</keyword>
<evidence type="ECO:0000256" key="20">
    <source>
        <dbReference type="SAM" id="Phobius"/>
    </source>
</evidence>
<feature type="transmembrane region" description="Helical" evidence="20">
    <location>
        <begin position="209"/>
        <end position="228"/>
    </location>
</feature>
<dbReference type="STRING" id="225164.V4BC52"/>
<evidence type="ECO:0000256" key="7">
    <source>
        <dbReference type="ARBA" id="ARBA00022824"/>
    </source>
</evidence>
<dbReference type="GO" id="GO:0000981">
    <property type="term" value="F:DNA-binding transcription factor activity, RNA polymerase II-specific"/>
    <property type="evidence" value="ECO:0007669"/>
    <property type="project" value="TreeGrafter"/>
</dbReference>
<keyword evidence="9" id="KW-0805">Transcription regulation</keyword>
<feature type="region of interest" description="Disordered" evidence="19">
    <location>
        <begin position="86"/>
        <end position="143"/>
    </location>
</feature>
<evidence type="ECO:0000259" key="21">
    <source>
        <dbReference type="PROSITE" id="PS50888"/>
    </source>
</evidence>
<dbReference type="Gene3D" id="4.10.280.10">
    <property type="entry name" value="Helix-loop-helix DNA-binding domain"/>
    <property type="match status" value="1"/>
</dbReference>
<evidence type="ECO:0000256" key="9">
    <source>
        <dbReference type="ARBA" id="ARBA00023015"/>
    </source>
</evidence>
<dbReference type="GO" id="GO:0000978">
    <property type="term" value="F:RNA polymerase II cis-regulatory region sequence-specific DNA binding"/>
    <property type="evidence" value="ECO:0007669"/>
    <property type="project" value="TreeGrafter"/>
</dbReference>
<dbReference type="GO" id="GO:0005789">
    <property type="term" value="C:endoplasmic reticulum membrane"/>
    <property type="evidence" value="ECO:0007669"/>
    <property type="project" value="UniProtKB-SubCell"/>
</dbReference>
<dbReference type="Pfam" id="PF00010">
    <property type="entry name" value="HLH"/>
    <property type="match status" value="1"/>
</dbReference>
<keyword evidence="7" id="KW-0256">Endoplasmic reticulum</keyword>
<dbReference type="PANTHER" id="PTHR46062">
    <property type="entry name" value="STEROL REGULATORY ELEMENT-BINDING PROTEIN"/>
    <property type="match status" value="1"/>
</dbReference>
<dbReference type="GO" id="GO:0008203">
    <property type="term" value="P:cholesterol metabolic process"/>
    <property type="evidence" value="ECO:0007669"/>
    <property type="project" value="UniProtKB-KW"/>
</dbReference>
<evidence type="ECO:0000256" key="16">
    <source>
        <dbReference type="ARBA" id="ARBA00023242"/>
    </source>
</evidence>
<keyword evidence="16" id="KW-0539">Nucleus</keyword>
<dbReference type="CDD" id="cd18921">
    <property type="entry name" value="bHLHzip_SREBP1"/>
    <property type="match status" value="1"/>
</dbReference>
<dbReference type="GeneID" id="20247194"/>